<accession>A0A3G4ZWW2</accession>
<sequence>MGIREYYIGFNVADEIIQFLQIKDKLCSILRDYYVVNNDLDYHNNKEDYIKLLNFVNKHPFAYENKGENLGDFGVQIIGFEYIKNKIWTIVHTYTAGEDFLQAILYSHFKKIYFVKYGYISEKIKRYEPILFDDDCIDDEKKICDLFNQMKKKYNIDDKISMLDQNGNIINDDDDDIFYGEIMLR</sequence>
<evidence type="ECO:0000313" key="1">
    <source>
        <dbReference type="EMBL" id="AYV77909.1"/>
    </source>
</evidence>
<organism evidence="1">
    <name type="scientific">Edafosvirus sp</name>
    <dbReference type="NCBI Taxonomy" id="2487765"/>
    <lineage>
        <taxon>Viruses</taxon>
        <taxon>Varidnaviria</taxon>
        <taxon>Bamfordvirae</taxon>
        <taxon>Nucleocytoviricota</taxon>
        <taxon>Megaviricetes</taxon>
        <taxon>Imitervirales</taxon>
        <taxon>Mimiviridae</taxon>
        <taxon>Klosneuvirinae</taxon>
    </lineage>
</organism>
<reference evidence="1" key="1">
    <citation type="submission" date="2018-10" db="EMBL/GenBank/DDBJ databases">
        <title>Hidden diversity of soil giant viruses.</title>
        <authorList>
            <person name="Schulz F."/>
            <person name="Alteio L."/>
            <person name="Goudeau D."/>
            <person name="Ryan E.M."/>
            <person name="Malmstrom R.R."/>
            <person name="Blanchard J."/>
            <person name="Woyke T."/>
        </authorList>
    </citation>
    <scope>NUCLEOTIDE SEQUENCE</scope>
    <source>
        <strain evidence="1">EDV1</strain>
    </source>
</reference>
<gene>
    <name evidence="1" type="ORF">Edafosvirus2_88</name>
</gene>
<dbReference type="EMBL" id="MK072067">
    <property type="protein sequence ID" value="AYV77909.1"/>
    <property type="molecule type" value="Genomic_DNA"/>
</dbReference>
<proteinExistence type="predicted"/>
<protein>
    <submittedName>
        <fullName evidence="1">Uncharacterized protein</fullName>
    </submittedName>
</protein>
<name>A0A3G4ZWW2_9VIRU</name>